<keyword evidence="2 5" id="KW-0554">One-carbon metabolism</keyword>
<evidence type="ECO:0000256" key="6">
    <source>
        <dbReference type="PIRSR" id="PIRSR001109-1"/>
    </source>
</evidence>
<dbReference type="PIRSF" id="PIRSF001109">
    <property type="entry name" value="Ad_hcy_hydrolase"/>
    <property type="match status" value="1"/>
</dbReference>
<feature type="binding site" evidence="5">
    <location>
        <position position="185"/>
    </location>
    <ligand>
        <name>NAD(+)</name>
        <dbReference type="ChEBI" id="CHEBI:57540"/>
    </ligand>
</feature>
<feature type="binding site" evidence="5">
    <location>
        <begin position="214"/>
        <end position="219"/>
    </location>
    <ligand>
        <name>NAD(+)</name>
        <dbReference type="ChEBI" id="CHEBI:57540"/>
    </ligand>
</feature>
<feature type="binding site" evidence="5 6">
    <location>
        <position position="184"/>
    </location>
    <ligand>
        <name>substrate</name>
    </ligand>
</feature>
<gene>
    <name evidence="5" type="primary">ahcY</name>
    <name evidence="11" type="ORF">A2763_01775</name>
</gene>
<accession>A0A1F6CKW8</accession>
<evidence type="ECO:0000256" key="7">
    <source>
        <dbReference type="PIRSR" id="PIRSR001109-2"/>
    </source>
</evidence>
<evidence type="ECO:0000256" key="3">
    <source>
        <dbReference type="ARBA" id="ARBA00022801"/>
    </source>
</evidence>
<comment type="function">
    <text evidence="5">May play a key role in the regulation of the intracellular concentration of adenosylhomocysteine.</text>
</comment>
<feature type="binding site" evidence="7">
    <location>
        <begin position="216"/>
        <end position="221"/>
    </location>
    <ligand>
        <name>NAD(+)</name>
        <dbReference type="ChEBI" id="CHEBI:57540"/>
    </ligand>
</feature>
<feature type="domain" description="S-adenosyl-L-homocysteine hydrolase NAD binding" evidence="10">
    <location>
        <begin position="185"/>
        <end position="345"/>
    </location>
</feature>
<dbReference type="NCBIfam" id="TIGR00936">
    <property type="entry name" value="ahcY"/>
    <property type="match status" value="1"/>
</dbReference>
<dbReference type="InterPro" id="IPR000043">
    <property type="entry name" value="Adenosylhomocysteinase-like"/>
</dbReference>
<protein>
    <recommendedName>
        <fullName evidence="5">Adenosylhomocysteinase</fullName>
        <ecNumber evidence="5">3.13.2.1</ecNumber>
    </recommendedName>
    <alternativeName>
        <fullName evidence="5">S-adenosyl-L-homocysteine hydrolase</fullName>
        <shortName evidence="5">AdoHcyase</shortName>
    </alternativeName>
</protein>
<feature type="binding site" evidence="5">
    <location>
        <position position="272"/>
    </location>
    <ligand>
        <name>NAD(+)</name>
        <dbReference type="ChEBI" id="CHEBI:57540"/>
    </ligand>
</feature>
<feature type="binding site" evidence="5 7">
    <location>
        <position position="237"/>
    </location>
    <ligand>
        <name>NAD(+)</name>
        <dbReference type="ChEBI" id="CHEBI:57540"/>
    </ligand>
</feature>
<comment type="caution">
    <text evidence="11">The sequence shown here is derived from an EMBL/GenBank/DDBJ whole genome shotgun (WGS) entry which is preliminary data.</text>
</comment>
<dbReference type="HAMAP" id="MF_00563">
    <property type="entry name" value="AdoHcyase"/>
    <property type="match status" value="1"/>
</dbReference>
<dbReference type="Pfam" id="PF05221">
    <property type="entry name" value="AdoHcyase"/>
    <property type="match status" value="2"/>
</dbReference>
<dbReference type="AlphaFoldDB" id="A0A1F6CKW8"/>
<dbReference type="InterPro" id="IPR042172">
    <property type="entry name" value="Adenosylhomocyst_ase-like_sf"/>
</dbReference>
<dbReference type="SUPFAM" id="SSF52283">
    <property type="entry name" value="Formate/glycerate dehydrogenase catalytic domain-like"/>
    <property type="match status" value="1"/>
</dbReference>
<dbReference type="InterPro" id="IPR015878">
    <property type="entry name" value="Ado_hCys_hydrolase_NAD-bd"/>
</dbReference>
<dbReference type="STRING" id="1798482.A2763_01775"/>
<evidence type="ECO:0000256" key="4">
    <source>
        <dbReference type="ARBA" id="ARBA00023027"/>
    </source>
</evidence>
<dbReference type="SMART" id="SM00996">
    <property type="entry name" value="AdoHcyase"/>
    <property type="match status" value="1"/>
</dbReference>
<name>A0A1F6CKW8_9BACT</name>
<dbReference type="FunFam" id="3.40.50.720:FF:000004">
    <property type="entry name" value="Adenosylhomocysteinase"/>
    <property type="match status" value="1"/>
</dbReference>
<dbReference type="GO" id="GO:0006730">
    <property type="term" value="P:one-carbon metabolic process"/>
    <property type="evidence" value="ECO:0007669"/>
    <property type="project" value="UniProtKB-UniRule"/>
</dbReference>
<dbReference type="Gene3D" id="3.40.50.1480">
    <property type="entry name" value="Adenosylhomocysteinase-like"/>
    <property type="match status" value="1"/>
</dbReference>
<dbReference type="CDD" id="cd00401">
    <property type="entry name" value="SAHH"/>
    <property type="match status" value="1"/>
</dbReference>
<evidence type="ECO:0000313" key="12">
    <source>
        <dbReference type="Proteomes" id="UP000178370"/>
    </source>
</evidence>
<feature type="binding site" evidence="5 7">
    <location>
        <begin position="293"/>
        <end position="295"/>
    </location>
    <ligand>
        <name>NAD(+)</name>
        <dbReference type="ChEBI" id="CHEBI:57540"/>
    </ligand>
</feature>
<dbReference type="PROSITE" id="PS00738">
    <property type="entry name" value="ADOHCYASE_1"/>
    <property type="match status" value="1"/>
</dbReference>
<feature type="binding site" evidence="5 6">
    <location>
        <position position="125"/>
    </location>
    <ligand>
        <name>substrate</name>
    </ligand>
</feature>
<dbReference type="Proteomes" id="UP000178370">
    <property type="component" value="Unassembled WGS sequence"/>
</dbReference>
<dbReference type="SUPFAM" id="SSF51735">
    <property type="entry name" value="NAD(P)-binding Rossmann-fold domains"/>
    <property type="match status" value="1"/>
</dbReference>
<dbReference type="SMART" id="SM00997">
    <property type="entry name" value="AdoHcyase_NAD"/>
    <property type="match status" value="1"/>
</dbReference>
<evidence type="ECO:0000256" key="9">
    <source>
        <dbReference type="RuleBase" id="RU004166"/>
    </source>
</evidence>
<dbReference type="PANTHER" id="PTHR23420:SF0">
    <property type="entry name" value="ADENOSYLHOMOCYSTEINASE"/>
    <property type="match status" value="1"/>
</dbReference>
<comment type="catalytic activity">
    <reaction evidence="5 8">
        <text>S-adenosyl-L-homocysteine + H2O = L-homocysteine + adenosine</text>
        <dbReference type="Rhea" id="RHEA:21708"/>
        <dbReference type="ChEBI" id="CHEBI:15377"/>
        <dbReference type="ChEBI" id="CHEBI:16335"/>
        <dbReference type="ChEBI" id="CHEBI:57856"/>
        <dbReference type="ChEBI" id="CHEBI:58199"/>
        <dbReference type="EC" id="3.13.2.1"/>
    </reaction>
</comment>
<comment type="pathway">
    <text evidence="5 8">Amino-acid biosynthesis; L-homocysteine biosynthesis; L-homocysteine from S-adenosyl-L-homocysteine: step 1/1.</text>
</comment>
<comment type="cofactor">
    <cofactor evidence="5 7 8">
        <name>NAD(+)</name>
        <dbReference type="ChEBI" id="CHEBI:57540"/>
    </cofactor>
    <text evidence="5 7 8">Binds 1 NAD(+) per subunit.</text>
</comment>
<dbReference type="UniPathway" id="UPA00314">
    <property type="reaction ID" value="UER00076"/>
</dbReference>
<keyword evidence="5" id="KW-0963">Cytoplasm</keyword>
<evidence type="ECO:0000256" key="5">
    <source>
        <dbReference type="HAMAP-Rule" id="MF_00563"/>
    </source>
</evidence>
<evidence type="ECO:0000256" key="2">
    <source>
        <dbReference type="ARBA" id="ARBA00022563"/>
    </source>
</evidence>
<dbReference type="PROSITE" id="PS00739">
    <property type="entry name" value="ADOHCYASE_2"/>
    <property type="match status" value="1"/>
</dbReference>
<feature type="binding site" evidence="5 7">
    <location>
        <begin position="151"/>
        <end position="153"/>
    </location>
    <ligand>
        <name>NAD(+)</name>
        <dbReference type="ChEBI" id="CHEBI:57540"/>
    </ligand>
</feature>
<evidence type="ECO:0000313" key="11">
    <source>
        <dbReference type="EMBL" id="OGG49893.1"/>
    </source>
</evidence>
<sequence>MEHDIKDIGLAAAGKRRIEWAERDMPVLRQVKERFEKEQPLKGKTLAAVLHVTAETANLVITLKAGGANIFLAASNPLSTQDDVAASLVKDFGIPTFALKGESTETFFSHIETLIAQEPQLTMDDGADLVSTIHQKHGELLPSIIGGTEETTTGVIRLRAMHRDGALKMPIVAVNDAKTKNLFDNRYGTGQSTLDGIIRATDMLIAGKTVVVAGYGWCGKGLAMRAKGMGANVIVTEIDPIKALEAGMDGFYVMPMERAANIGDLFCTVTGNIDVIRSEHFKAMKSGAIVCNSGHFDVEINLKDLRALGGEPKVVRENVQEYDIGGKKIYVLAEGRLVNLAAAEGHPASVMDMSFSTQALAAEWMSKQKLAPAVYDVPQEIESLVAKTKLESMDMHIDTLTPEQQKYLASWQEGT</sequence>
<evidence type="ECO:0000256" key="8">
    <source>
        <dbReference type="RuleBase" id="RU000548"/>
    </source>
</evidence>
<dbReference type="GO" id="GO:0071269">
    <property type="term" value="P:L-homocysteine biosynthetic process"/>
    <property type="evidence" value="ECO:0007669"/>
    <property type="project" value="UniProtKB-UniRule"/>
</dbReference>
<proteinExistence type="inferred from homology"/>
<dbReference type="Pfam" id="PF00670">
    <property type="entry name" value="AdoHcyase_NAD"/>
    <property type="match status" value="1"/>
</dbReference>
<feature type="binding site" evidence="5 6">
    <location>
        <position position="53"/>
    </location>
    <ligand>
        <name>substrate</name>
    </ligand>
</feature>
<dbReference type="GO" id="GO:0005829">
    <property type="term" value="C:cytosol"/>
    <property type="evidence" value="ECO:0007669"/>
    <property type="project" value="TreeGrafter"/>
</dbReference>
<comment type="subcellular location">
    <subcellularLocation>
        <location evidence="5">Cytoplasm</location>
    </subcellularLocation>
</comment>
<dbReference type="GO" id="GO:0004013">
    <property type="term" value="F:adenosylhomocysteinase activity"/>
    <property type="evidence" value="ECO:0007669"/>
    <property type="project" value="UniProtKB-UniRule"/>
</dbReference>
<evidence type="ECO:0000259" key="10">
    <source>
        <dbReference type="SMART" id="SM00997"/>
    </source>
</evidence>
<comment type="similarity">
    <text evidence="1 5 9">Belongs to the adenosylhomocysteinase family.</text>
</comment>
<reference evidence="11 12" key="1">
    <citation type="journal article" date="2016" name="Nat. Commun.">
        <title>Thousands of microbial genomes shed light on interconnected biogeochemical processes in an aquifer system.</title>
        <authorList>
            <person name="Anantharaman K."/>
            <person name="Brown C.T."/>
            <person name="Hug L.A."/>
            <person name="Sharon I."/>
            <person name="Castelle C.J."/>
            <person name="Probst A.J."/>
            <person name="Thomas B.C."/>
            <person name="Singh A."/>
            <person name="Wilkins M.J."/>
            <person name="Karaoz U."/>
            <person name="Brodie E.L."/>
            <person name="Williams K.H."/>
            <person name="Hubbard S.S."/>
            <person name="Banfield J.F."/>
        </authorList>
    </citation>
    <scope>NUCLEOTIDE SEQUENCE [LARGE SCALE GENOMIC DNA]</scope>
</reference>
<dbReference type="GO" id="GO:0033353">
    <property type="term" value="P:S-adenosylmethionine cycle"/>
    <property type="evidence" value="ECO:0007669"/>
    <property type="project" value="TreeGrafter"/>
</dbReference>
<feature type="binding site" evidence="5 6">
    <location>
        <position position="150"/>
    </location>
    <ligand>
        <name>substrate</name>
    </ligand>
</feature>
<feature type="binding site" evidence="5 7">
    <location>
        <position position="339"/>
    </location>
    <ligand>
        <name>NAD(+)</name>
        <dbReference type="ChEBI" id="CHEBI:57540"/>
    </ligand>
</feature>
<dbReference type="NCBIfam" id="NF004005">
    <property type="entry name" value="PRK05476.2-3"/>
    <property type="match status" value="1"/>
</dbReference>
<dbReference type="PANTHER" id="PTHR23420">
    <property type="entry name" value="ADENOSYLHOMOCYSTEINASE"/>
    <property type="match status" value="1"/>
</dbReference>
<organism evidence="11 12">
    <name type="scientific">Candidatus Kaiserbacteria bacterium RIFCSPHIGHO2_01_FULL_54_36</name>
    <dbReference type="NCBI Taxonomy" id="1798482"/>
    <lineage>
        <taxon>Bacteria</taxon>
        <taxon>Candidatus Kaiseribacteriota</taxon>
    </lineage>
</organism>
<keyword evidence="3 5" id="KW-0378">Hydrolase</keyword>
<dbReference type="Gene3D" id="3.40.50.720">
    <property type="entry name" value="NAD(P)-binding Rossmann-like Domain"/>
    <property type="match status" value="1"/>
</dbReference>
<keyword evidence="4 5" id="KW-0520">NAD</keyword>
<dbReference type="InterPro" id="IPR036291">
    <property type="entry name" value="NAD(P)-bd_dom_sf"/>
</dbReference>
<feature type="binding site" evidence="7">
    <location>
        <position position="346"/>
    </location>
    <ligand>
        <name>NAD(+)</name>
        <dbReference type="ChEBI" id="CHEBI:57540"/>
    </ligand>
</feature>
<dbReference type="EC" id="3.13.2.1" evidence="5"/>
<evidence type="ECO:0000256" key="1">
    <source>
        <dbReference type="ARBA" id="ARBA00007122"/>
    </source>
</evidence>
<dbReference type="InterPro" id="IPR020082">
    <property type="entry name" value="S-Ado-L-homoCys_hydrolase_CS"/>
</dbReference>
<dbReference type="EMBL" id="MFKV01000024">
    <property type="protein sequence ID" value="OGG49893.1"/>
    <property type="molecule type" value="Genomic_DNA"/>
</dbReference>
<feature type="binding site" evidence="5 6">
    <location>
        <position position="180"/>
    </location>
    <ligand>
        <name>substrate</name>
    </ligand>
</feature>